<comment type="caution">
    <text evidence="1">The sequence shown here is derived from an EMBL/GenBank/DDBJ whole genome shotgun (WGS) entry which is preliminary data.</text>
</comment>
<accession>A0A8B6GUW5</accession>
<keyword evidence="2" id="KW-1185">Reference proteome</keyword>
<evidence type="ECO:0000313" key="1">
    <source>
        <dbReference type="EMBL" id="VDI68978.1"/>
    </source>
</evidence>
<dbReference type="Proteomes" id="UP000596742">
    <property type="component" value="Unassembled WGS sequence"/>
</dbReference>
<gene>
    <name evidence="1" type="ORF">MGAL_10B083300</name>
</gene>
<organism evidence="1 2">
    <name type="scientific">Mytilus galloprovincialis</name>
    <name type="common">Mediterranean mussel</name>
    <dbReference type="NCBI Taxonomy" id="29158"/>
    <lineage>
        <taxon>Eukaryota</taxon>
        <taxon>Metazoa</taxon>
        <taxon>Spiralia</taxon>
        <taxon>Lophotrochozoa</taxon>
        <taxon>Mollusca</taxon>
        <taxon>Bivalvia</taxon>
        <taxon>Autobranchia</taxon>
        <taxon>Pteriomorphia</taxon>
        <taxon>Mytilida</taxon>
        <taxon>Mytiloidea</taxon>
        <taxon>Mytilidae</taxon>
        <taxon>Mytilinae</taxon>
        <taxon>Mytilus</taxon>
    </lineage>
</organism>
<dbReference type="EMBL" id="UYJE01008974">
    <property type="protein sequence ID" value="VDI68978.1"/>
    <property type="molecule type" value="Genomic_DNA"/>
</dbReference>
<feature type="non-terminal residue" evidence="1">
    <location>
        <position position="78"/>
    </location>
</feature>
<proteinExistence type="predicted"/>
<dbReference type="AlphaFoldDB" id="A0A8B6GUW5"/>
<evidence type="ECO:0000313" key="2">
    <source>
        <dbReference type="Proteomes" id="UP000596742"/>
    </source>
</evidence>
<name>A0A8B6GUW5_MYTGA</name>
<sequence length="78" mass="8946">KHGTKLMNCDNDLIFDSLNLLRGCYNNSIFKHSFNRLEEVTEKALNGSHYCRQIVPDESNNPLLGCCPRIANQFLTIF</sequence>
<feature type="non-terminal residue" evidence="1">
    <location>
        <position position="1"/>
    </location>
</feature>
<protein>
    <submittedName>
        <fullName evidence="1">Uncharacterized protein</fullName>
    </submittedName>
</protein>
<reference evidence="1" key="1">
    <citation type="submission" date="2018-11" db="EMBL/GenBank/DDBJ databases">
        <authorList>
            <person name="Alioto T."/>
            <person name="Alioto T."/>
        </authorList>
    </citation>
    <scope>NUCLEOTIDE SEQUENCE</scope>
</reference>